<gene>
    <name evidence="2" type="ORF">SAP269_07370</name>
</gene>
<dbReference type="PANTHER" id="PTHR11373">
    <property type="entry name" value="DEOXYNUCLEOSIDE TRIPHOSPHATE TRIPHOSPHOHYDROLASE"/>
    <property type="match status" value="1"/>
</dbReference>
<dbReference type="Gene3D" id="1.10.3210.10">
    <property type="entry name" value="Hypothetical protein af1432"/>
    <property type="match status" value="1"/>
</dbReference>
<evidence type="ECO:0000313" key="3">
    <source>
        <dbReference type="Proteomes" id="UP001473424"/>
    </source>
</evidence>
<dbReference type="Proteomes" id="UP001473424">
    <property type="component" value="Chromosome"/>
</dbReference>
<dbReference type="Pfam" id="PF19276">
    <property type="entry name" value="HD_assoc_2"/>
    <property type="match status" value="1"/>
</dbReference>
<protein>
    <recommendedName>
        <fullName evidence="1">HD/PDEase domain-containing protein</fullName>
    </recommendedName>
</protein>
<dbReference type="InterPro" id="IPR045509">
    <property type="entry name" value="HD_assoc_2"/>
</dbReference>
<dbReference type="RefSeq" id="WP_353306853.1">
    <property type="nucleotide sequence ID" value="NZ_AP028955.1"/>
</dbReference>
<proteinExistence type="predicted"/>
<feature type="domain" description="HD/PDEase" evidence="1">
    <location>
        <begin position="54"/>
        <end position="193"/>
    </location>
</feature>
<sequence>MSSNNYKVTFIRDAIHKNINISEPVIQALISCKEFQRLRWINQLGGVQIAFPNATHTRYVHSIGVYNILNRVLSEVEGSSLLTKEEKINIKIAGLLHDLGHGPFSHTFEKVINLNVNKKENFTHEDYTCAIINDNSTEINMILKQFNININDIIGIIKKDYKNYPKYQIQLVSSQLDCDRIDYLMRDGYFTGVGYGSIDIDWIITNMIIDIKEGLVFSYKAISAIENYLITRFHMYSQVYYHKSGILFDLNLQKLFSRITELYFNKTYSFKVNIHDFIAIFEGKRVEIQRYLNWTDATLIKLMQDIINFEKDNELVKISKVILFCFNWENELLLLTSQNNNNVIGVKQDLKNVLYYFKKDPIIIKTKNEEYITLEKISQILQDPIKAPNTIYFLKKK</sequence>
<dbReference type="CDD" id="cd00077">
    <property type="entry name" value="HDc"/>
    <property type="match status" value="1"/>
</dbReference>
<dbReference type="EMBL" id="AP028955">
    <property type="protein sequence ID" value="BET38148.1"/>
    <property type="molecule type" value="Genomic_DNA"/>
</dbReference>
<evidence type="ECO:0000313" key="2">
    <source>
        <dbReference type="EMBL" id="BET38148.1"/>
    </source>
</evidence>
<dbReference type="PANTHER" id="PTHR11373:SF4">
    <property type="entry name" value="DEOXYNUCLEOSIDE TRIPHOSPHATE TRIPHOSPHOHYDROLASE SAMHD1"/>
    <property type="match status" value="1"/>
</dbReference>
<name>A0ABM8JQQ6_9MOLU</name>
<organism evidence="2 3">
    <name type="scientific">Spiroplasma ixodetis</name>
    <dbReference type="NCBI Taxonomy" id="2141"/>
    <lineage>
        <taxon>Bacteria</taxon>
        <taxon>Bacillati</taxon>
        <taxon>Mycoplasmatota</taxon>
        <taxon>Mollicutes</taxon>
        <taxon>Entomoplasmatales</taxon>
        <taxon>Spiroplasmataceae</taxon>
        <taxon>Spiroplasma</taxon>
    </lineage>
</organism>
<dbReference type="SMART" id="SM00471">
    <property type="entry name" value="HDc"/>
    <property type="match status" value="1"/>
</dbReference>
<accession>A0ABM8JQQ6</accession>
<dbReference type="InterPro" id="IPR050135">
    <property type="entry name" value="dGTPase-like"/>
</dbReference>
<dbReference type="InterPro" id="IPR003607">
    <property type="entry name" value="HD/PDEase_dom"/>
</dbReference>
<dbReference type="SUPFAM" id="SSF109604">
    <property type="entry name" value="HD-domain/PDEase-like"/>
    <property type="match status" value="1"/>
</dbReference>
<dbReference type="Pfam" id="PF01966">
    <property type="entry name" value="HD"/>
    <property type="match status" value="1"/>
</dbReference>
<dbReference type="InterPro" id="IPR006674">
    <property type="entry name" value="HD_domain"/>
</dbReference>
<reference evidence="3" key="1">
    <citation type="journal article" date="2024" name="FEMS Microbiol. Lett.">
        <title>Genomic insights into Spiroplasma endosymbionts that induce male-killing and protective phenotypes in the pea aphid.</title>
        <authorList>
            <person name="Arai H."/>
            <person name="Legeai F."/>
            <person name="Kageyama D."/>
            <person name="Sugio A."/>
            <person name="Simon J.C."/>
        </authorList>
    </citation>
    <scope>NUCLEOTIDE SEQUENCE [LARGE SCALE GENOMIC DNA]</scope>
    <source>
        <strain evidence="3">sAp269</strain>
    </source>
</reference>
<evidence type="ECO:0000259" key="1">
    <source>
        <dbReference type="SMART" id="SM00471"/>
    </source>
</evidence>
<keyword evidence="3" id="KW-1185">Reference proteome</keyword>